<evidence type="ECO:0000256" key="6">
    <source>
        <dbReference type="PROSITE-ProRule" id="PRU00175"/>
    </source>
</evidence>
<evidence type="ECO:0000256" key="3">
    <source>
        <dbReference type="ARBA" id="ARBA00022771"/>
    </source>
</evidence>
<gene>
    <name evidence="10 11" type="primary">LOC111115973</name>
</gene>
<dbReference type="Pfam" id="PF16207">
    <property type="entry name" value="RAWUL"/>
    <property type="match status" value="1"/>
</dbReference>
<protein>
    <submittedName>
        <fullName evidence="10 11">Polycomb complex protein BMI-1-A-like isoform X1</fullName>
    </submittedName>
</protein>
<evidence type="ECO:0000256" key="4">
    <source>
        <dbReference type="ARBA" id="ARBA00022833"/>
    </source>
</evidence>
<reference evidence="10 11" key="1">
    <citation type="submission" date="2025-04" db="UniProtKB">
        <authorList>
            <consortium name="RefSeq"/>
        </authorList>
    </citation>
    <scope>IDENTIFICATION</scope>
    <source>
        <tissue evidence="10 11">Whole sample</tissue>
    </source>
</reference>
<dbReference type="Proteomes" id="UP000694844">
    <property type="component" value="Chromosome 9"/>
</dbReference>
<dbReference type="GO" id="GO:0008270">
    <property type="term" value="F:zinc ion binding"/>
    <property type="evidence" value="ECO:0007669"/>
    <property type="project" value="UniProtKB-KW"/>
</dbReference>
<feature type="compositionally biased region" description="Basic and acidic residues" evidence="7">
    <location>
        <begin position="267"/>
        <end position="279"/>
    </location>
</feature>
<name>A0A8B8C4H9_CRAVI</name>
<sequence>MPGTVRIKITELNPHLICVLCGGYYIDASTIRECLHSFCRTCITRYLETTKYCPICDVMVHKTKPLQYVKSDKNLQDLVYKLVPGLYKDEMKRRRDFYADHSEAAEGLDPPRPSEARGFEDKDRMIYMEDEKISLALELFSDVPEPSTTDLKNPDKLKQRDIRYLQCPAAVSVAHLKKFIRLKFDLPSKYTIDIFHSDEPLKDFFTLMDIAYIYTWRRTAPLRLLYTVYEQVTKKRKNNEEEMSQTHKQPRIEGKDRGNPKENSSTDSRDYSSPERDQGDENSSPDENEQSTKEPKKECDESDDDKLNDRNDDSTDEDQKLSGHKNSQISSEKPTLTEKDSVKNIMSGKKPGVLPKLHEQGGKFFSSNFYKRRATFSTDIEANSPVDMTKKTLKKHKDVSIKKIGKEQTVVNGNHFPGYEFTD</sequence>
<evidence type="ECO:0000256" key="2">
    <source>
        <dbReference type="ARBA" id="ARBA00022723"/>
    </source>
</evidence>
<dbReference type="PROSITE" id="PS50089">
    <property type="entry name" value="ZF_RING_2"/>
    <property type="match status" value="1"/>
</dbReference>
<feature type="region of interest" description="Disordered" evidence="7">
    <location>
        <begin position="237"/>
        <end position="360"/>
    </location>
</feature>
<dbReference type="KEGG" id="cvn:111115973"/>
<keyword evidence="9" id="KW-1185">Reference proteome</keyword>
<dbReference type="CDD" id="cd17082">
    <property type="entry name" value="RAWUL_PCGF2_like"/>
    <property type="match status" value="1"/>
</dbReference>
<dbReference type="SUPFAM" id="SSF57850">
    <property type="entry name" value="RING/U-box"/>
    <property type="match status" value="1"/>
</dbReference>
<dbReference type="PROSITE" id="PS00518">
    <property type="entry name" value="ZF_RING_1"/>
    <property type="match status" value="1"/>
</dbReference>
<dbReference type="PANTHER" id="PTHR10825">
    <property type="entry name" value="RING FINGER DOMAIN-CONTAINING, POLYCOMB GROUP COMPONENT"/>
    <property type="match status" value="1"/>
</dbReference>
<dbReference type="InterPro" id="IPR032443">
    <property type="entry name" value="RAWUL"/>
</dbReference>
<evidence type="ECO:0000313" key="11">
    <source>
        <dbReference type="RefSeq" id="XP_022310614.1"/>
    </source>
</evidence>
<dbReference type="InterPro" id="IPR001841">
    <property type="entry name" value="Znf_RING"/>
</dbReference>
<dbReference type="AlphaFoldDB" id="A0A8B8C4H9"/>
<keyword evidence="4" id="KW-0862">Zinc</keyword>
<dbReference type="SMART" id="SM00184">
    <property type="entry name" value="RING"/>
    <property type="match status" value="1"/>
</dbReference>
<keyword evidence="3 6" id="KW-0863">Zinc-finger</keyword>
<dbReference type="RefSeq" id="XP_022310614.1">
    <property type="nucleotide sequence ID" value="XM_022454906.1"/>
</dbReference>
<dbReference type="OrthoDB" id="1305878at2759"/>
<feature type="compositionally biased region" description="Polar residues" evidence="7">
    <location>
        <begin position="324"/>
        <end position="334"/>
    </location>
</feature>
<dbReference type="Pfam" id="PF13923">
    <property type="entry name" value="zf-C3HC4_2"/>
    <property type="match status" value="1"/>
</dbReference>
<dbReference type="GO" id="GO:0000122">
    <property type="term" value="P:negative regulation of transcription by RNA polymerase II"/>
    <property type="evidence" value="ECO:0007669"/>
    <property type="project" value="TreeGrafter"/>
</dbReference>
<dbReference type="GeneID" id="111115973"/>
<evidence type="ECO:0000256" key="5">
    <source>
        <dbReference type="ARBA" id="ARBA00023242"/>
    </source>
</evidence>
<dbReference type="GO" id="GO:0035102">
    <property type="term" value="C:PRC1 complex"/>
    <property type="evidence" value="ECO:0007669"/>
    <property type="project" value="TreeGrafter"/>
</dbReference>
<evidence type="ECO:0000256" key="7">
    <source>
        <dbReference type="SAM" id="MobiDB-lite"/>
    </source>
</evidence>
<dbReference type="PANTHER" id="PTHR10825:SF72">
    <property type="entry name" value="UBIQUITIN-LIKE DOMAIN-CONTAINING PROTEIN"/>
    <property type="match status" value="1"/>
</dbReference>
<comment type="subcellular location">
    <subcellularLocation>
        <location evidence="1">Nucleus</location>
    </subcellularLocation>
</comment>
<proteinExistence type="predicted"/>
<dbReference type="Gene3D" id="3.30.40.10">
    <property type="entry name" value="Zinc/RING finger domain, C3HC4 (zinc finger)"/>
    <property type="match status" value="1"/>
</dbReference>
<dbReference type="FunFam" id="3.30.40.10:FF:000122">
    <property type="entry name" value="polycomb group RING finger protein 1"/>
    <property type="match status" value="1"/>
</dbReference>
<dbReference type="InterPro" id="IPR013083">
    <property type="entry name" value="Znf_RING/FYVE/PHD"/>
</dbReference>
<accession>A0A8B8C4H9</accession>
<feature type="compositionally biased region" description="Acidic residues" evidence="7">
    <location>
        <begin position="280"/>
        <end position="289"/>
    </location>
</feature>
<dbReference type="Gene3D" id="3.10.20.90">
    <property type="entry name" value="Phosphatidylinositol 3-kinase Catalytic Subunit, Chain A, domain 1"/>
    <property type="match status" value="1"/>
</dbReference>
<feature type="compositionally biased region" description="Basic and acidic residues" evidence="7">
    <location>
        <begin position="290"/>
        <end position="321"/>
    </location>
</feature>
<feature type="domain" description="RING-type" evidence="8">
    <location>
        <begin position="18"/>
        <end position="57"/>
    </location>
</feature>
<dbReference type="RefSeq" id="XP_022310613.1">
    <property type="nucleotide sequence ID" value="XM_022454905.1"/>
</dbReference>
<dbReference type="GO" id="GO:1990841">
    <property type="term" value="F:promoter-specific chromatin binding"/>
    <property type="evidence" value="ECO:0007669"/>
    <property type="project" value="TreeGrafter"/>
</dbReference>
<evidence type="ECO:0000259" key="8">
    <source>
        <dbReference type="PROSITE" id="PS50089"/>
    </source>
</evidence>
<keyword evidence="5" id="KW-0539">Nucleus</keyword>
<feature type="compositionally biased region" description="Basic and acidic residues" evidence="7">
    <location>
        <begin position="250"/>
        <end position="260"/>
    </location>
</feature>
<evidence type="ECO:0000313" key="10">
    <source>
        <dbReference type="RefSeq" id="XP_022310613.1"/>
    </source>
</evidence>
<evidence type="ECO:0000256" key="1">
    <source>
        <dbReference type="ARBA" id="ARBA00004123"/>
    </source>
</evidence>
<keyword evidence="2" id="KW-0479">Metal-binding</keyword>
<evidence type="ECO:0000313" key="9">
    <source>
        <dbReference type="Proteomes" id="UP000694844"/>
    </source>
</evidence>
<organism evidence="9 10">
    <name type="scientific">Crassostrea virginica</name>
    <name type="common">Eastern oyster</name>
    <dbReference type="NCBI Taxonomy" id="6565"/>
    <lineage>
        <taxon>Eukaryota</taxon>
        <taxon>Metazoa</taxon>
        <taxon>Spiralia</taxon>
        <taxon>Lophotrochozoa</taxon>
        <taxon>Mollusca</taxon>
        <taxon>Bivalvia</taxon>
        <taxon>Autobranchia</taxon>
        <taxon>Pteriomorphia</taxon>
        <taxon>Ostreida</taxon>
        <taxon>Ostreoidea</taxon>
        <taxon>Ostreidae</taxon>
        <taxon>Crassostrea</taxon>
    </lineage>
</organism>
<dbReference type="InterPro" id="IPR017907">
    <property type="entry name" value="Znf_RING_CS"/>
</dbReference>